<gene>
    <name evidence="2" type="ORF">CLMAG_53710</name>
</gene>
<name>A0A162QYH2_9CLOT</name>
<organism evidence="2 3">
    <name type="scientific">Clostridium magnum DSM 2767</name>
    <dbReference type="NCBI Taxonomy" id="1121326"/>
    <lineage>
        <taxon>Bacteria</taxon>
        <taxon>Bacillati</taxon>
        <taxon>Bacillota</taxon>
        <taxon>Clostridia</taxon>
        <taxon>Eubacteriales</taxon>
        <taxon>Clostridiaceae</taxon>
        <taxon>Clostridium</taxon>
    </lineage>
</organism>
<keyword evidence="1" id="KW-0812">Transmembrane</keyword>
<keyword evidence="3" id="KW-1185">Reference proteome</keyword>
<comment type="caution">
    <text evidence="2">The sequence shown here is derived from an EMBL/GenBank/DDBJ whole genome shotgun (WGS) entry which is preliminary data.</text>
</comment>
<keyword evidence="1" id="KW-1133">Transmembrane helix</keyword>
<sequence length="66" mass="7245">MLNSSTVKTLATNLSLLGLSMYLQGLLLITCSFTALLKAELITPYKDCNVVPLSFFLFAVKIIFSI</sequence>
<dbReference type="AlphaFoldDB" id="A0A162QYH2"/>
<evidence type="ECO:0000313" key="3">
    <source>
        <dbReference type="Proteomes" id="UP000076603"/>
    </source>
</evidence>
<feature type="transmembrane region" description="Helical" evidence="1">
    <location>
        <begin position="14"/>
        <end position="36"/>
    </location>
</feature>
<reference evidence="2 3" key="1">
    <citation type="submission" date="2016-04" db="EMBL/GenBank/DDBJ databases">
        <title>Genome sequence of Clostridium magnum DSM 2767.</title>
        <authorList>
            <person name="Poehlein A."/>
            <person name="Uhlig R."/>
            <person name="Fischer R."/>
            <person name="Bahl H."/>
            <person name="Daniel R."/>
        </authorList>
    </citation>
    <scope>NUCLEOTIDE SEQUENCE [LARGE SCALE GENOMIC DNA]</scope>
    <source>
        <strain evidence="2 3">DSM 2767</strain>
    </source>
</reference>
<evidence type="ECO:0000313" key="2">
    <source>
        <dbReference type="EMBL" id="KZL89153.1"/>
    </source>
</evidence>
<protein>
    <submittedName>
        <fullName evidence="2">Uncharacterized protein</fullName>
    </submittedName>
</protein>
<proteinExistence type="predicted"/>
<evidence type="ECO:0000256" key="1">
    <source>
        <dbReference type="SAM" id="Phobius"/>
    </source>
</evidence>
<dbReference type="EMBL" id="LWAE01000010">
    <property type="protein sequence ID" value="KZL89153.1"/>
    <property type="molecule type" value="Genomic_DNA"/>
</dbReference>
<accession>A0A162QYH2</accession>
<keyword evidence="1" id="KW-0472">Membrane</keyword>
<dbReference type="Proteomes" id="UP000076603">
    <property type="component" value="Unassembled WGS sequence"/>
</dbReference>